<reference evidence="1 2" key="1">
    <citation type="journal article" date="2007" name="DNA Res.">
        <title>Complete genomic structure of the bloom-forming toxic cyanobacterium Microcystis aeruginosa NIES-843.</title>
        <authorList>
            <person name="Kaneko T."/>
            <person name="Nakajima N."/>
            <person name="Okamoto S."/>
            <person name="Suzuki I."/>
            <person name="Tanabe Y."/>
            <person name="Tamaoki M."/>
            <person name="Nakamura Y."/>
            <person name="Kasai F."/>
            <person name="Watanabe A."/>
            <person name="Kawashima K."/>
            <person name="Kishida Y."/>
            <person name="Ono A."/>
            <person name="Shimizu Y."/>
            <person name="Takahashi C."/>
            <person name="Minami C."/>
            <person name="Fujishiro T."/>
            <person name="Kohara M."/>
            <person name="Katoh M."/>
            <person name="Nakazaki N."/>
            <person name="Nakayama S."/>
            <person name="Yamada M."/>
            <person name="Tabata S."/>
            <person name="Watanabe M.M."/>
        </authorList>
    </citation>
    <scope>NUCLEOTIDE SEQUENCE [LARGE SCALE GENOMIC DNA]</scope>
    <source>
        <strain evidence="2">NIES-843 / IAM M-247</strain>
    </source>
</reference>
<evidence type="ECO:0000313" key="1">
    <source>
        <dbReference type="EMBL" id="BAG01932.1"/>
    </source>
</evidence>
<dbReference type="PaxDb" id="449447-MAE_21100"/>
<dbReference type="HOGENOM" id="CLU_2317117_0_0_3"/>
<organism evidence="1 2">
    <name type="scientific">Microcystis aeruginosa (strain NIES-843 / IAM M-2473)</name>
    <dbReference type="NCBI Taxonomy" id="449447"/>
    <lineage>
        <taxon>Bacteria</taxon>
        <taxon>Bacillati</taxon>
        <taxon>Cyanobacteriota</taxon>
        <taxon>Cyanophyceae</taxon>
        <taxon>Oscillatoriophycideae</taxon>
        <taxon>Chroococcales</taxon>
        <taxon>Microcystaceae</taxon>
        <taxon>Microcystis</taxon>
    </lineage>
</organism>
<evidence type="ECO:0000313" key="2">
    <source>
        <dbReference type="Proteomes" id="UP000001510"/>
    </source>
</evidence>
<dbReference type="KEGG" id="mar:MAE_21100"/>
<keyword evidence="2" id="KW-1185">Reference proteome</keyword>
<proteinExistence type="predicted"/>
<dbReference type="EMBL" id="AP009552">
    <property type="protein sequence ID" value="BAG01932.1"/>
    <property type="molecule type" value="Genomic_DNA"/>
</dbReference>
<name>B0JXV5_MICAN</name>
<dbReference type="EnsemblBacteria" id="BAG01932">
    <property type="protein sequence ID" value="BAG01932"/>
    <property type="gene ID" value="MAE_21100"/>
</dbReference>
<protein>
    <submittedName>
        <fullName evidence="1">Uncharacterized protein</fullName>
    </submittedName>
</protein>
<gene>
    <name evidence="1" type="ordered locus">MAE_21100</name>
</gene>
<dbReference type="Proteomes" id="UP000001510">
    <property type="component" value="Chromosome"/>
</dbReference>
<accession>B0JXV5</accession>
<dbReference type="AlphaFoldDB" id="B0JXV5"/>
<sequence>MRKSLLLQDTQRCLFDLPSVFLKEPHPRDKEVYRLPYLPSSSLVPLSAIYFKMRIAASPLPHFPTSPLPHLPTSPLHNSGSTEPVMQNYQQLMLVKLVQ</sequence>